<feature type="transmembrane region" description="Helical" evidence="1">
    <location>
        <begin position="104"/>
        <end position="125"/>
    </location>
</feature>
<keyword evidence="1" id="KW-0472">Membrane</keyword>
<dbReference type="PANTHER" id="PTHR40078">
    <property type="entry name" value="INTEGRAL MEMBRANE PROTEIN-RELATED"/>
    <property type="match status" value="1"/>
</dbReference>
<comment type="caution">
    <text evidence="2">The sequence shown here is derived from an EMBL/GenBank/DDBJ whole genome shotgun (WGS) entry which is preliminary data.</text>
</comment>
<name>A0A6I4VWM5_9BACL</name>
<reference evidence="2 3" key="1">
    <citation type="submission" date="2019-12" db="EMBL/GenBank/DDBJ databases">
        <title>Whole-genome analyses of novel actinobacteria.</title>
        <authorList>
            <person name="Sahin N."/>
            <person name="Saygin H."/>
        </authorList>
    </citation>
    <scope>NUCLEOTIDE SEQUENCE [LARGE SCALE GENOMIC DNA]</scope>
    <source>
        <strain evidence="2 3">KC615</strain>
    </source>
</reference>
<feature type="transmembrane region" description="Helical" evidence="1">
    <location>
        <begin position="50"/>
        <end position="68"/>
    </location>
</feature>
<feature type="transmembrane region" description="Helical" evidence="1">
    <location>
        <begin position="12"/>
        <end position="30"/>
    </location>
</feature>
<protein>
    <submittedName>
        <fullName evidence="2">Membrane protein</fullName>
    </submittedName>
</protein>
<accession>A0A6I4VWM5</accession>
<keyword evidence="3" id="KW-1185">Reference proteome</keyword>
<feature type="transmembrane region" description="Helical" evidence="1">
    <location>
        <begin position="75"/>
        <end position="92"/>
    </location>
</feature>
<dbReference type="EMBL" id="WUUL01000001">
    <property type="protein sequence ID" value="MXQ52402.1"/>
    <property type="molecule type" value="Genomic_DNA"/>
</dbReference>
<dbReference type="PANTHER" id="PTHR40078:SF1">
    <property type="entry name" value="INTEGRAL MEMBRANE PROTEIN"/>
    <property type="match status" value="1"/>
</dbReference>
<keyword evidence="1" id="KW-1133">Transmembrane helix</keyword>
<evidence type="ECO:0000313" key="3">
    <source>
        <dbReference type="Proteomes" id="UP000430692"/>
    </source>
</evidence>
<keyword evidence="1" id="KW-0812">Transmembrane</keyword>
<organism evidence="2 3">
    <name type="scientific">Shimazuella alba</name>
    <dbReference type="NCBI Taxonomy" id="2690964"/>
    <lineage>
        <taxon>Bacteria</taxon>
        <taxon>Bacillati</taxon>
        <taxon>Bacillota</taxon>
        <taxon>Bacilli</taxon>
        <taxon>Bacillales</taxon>
        <taxon>Thermoactinomycetaceae</taxon>
        <taxon>Shimazuella</taxon>
    </lineage>
</organism>
<dbReference type="RefSeq" id="WP_160799428.1">
    <property type="nucleotide sequence ID" value="NZ_WUUL01000001.1"/>
</dbReference>
<gene>
    <name evidence="2" type="ORF">GSM42_01260</name>
</gene>
<dbReference type="InterPro" id="IPR038750">
    <property type="entry name" value="YczE/YyaS-like"/>
</dbReference>
<dbReference type="Pfam" id="PF19700">
    <property type="entry name" value="DUF6198"/>
    <property type="match status" value="1"/>
</dbReference>
<sequence length="199" mass="22677">MRISSTRIVQYIVGLFIKTFGLSLIIRSNLGTGAWEAFYIGLANKTGFSIGLWVFIIGFFLIWMNAFLWRRKPTYSSFFTITIVALFINWWMDMIQIHSSEIGLQMSLFWTGLIVASMGASIYLLSNFTPTPVDQFMFALSHRFRISIMYAKTIGEVFALLLAIYLHGSIGIGTIIFTFLFGPLIQFFMTRGQLIIGDK</sequence>
<evidence type="ECO:0000256" key="1">
    <source>
        <dbReference type="SAM" id="Phobius"/>
    </source>
</evidence>
<evidence type="ECO:0000313" key="2">
    <source>
        <dbReference type="EMBL" id="MXQ52402.1"/>
    </source>
</evidence>
<dbReference type="Proteomes" id="UP000430692">
    <property type="component" value="Unassembled WGS sequence"/>
</dbReference>
<proteinExistence type="predicted"/>
<dbReference type="AlphaFoldDB" id="A0A6I4VWM5"/>